<dbReference type="InterPro" id="IPR018928">
    <property type="entry name" value="HAP2/GCS1_dom"/>
</dbReference>
<dbReference type="InterPro" id="IPR040326">
    <property type="entry name" value="HAP2/GCS1"/>
</dbReference>
<keyword evidence="5" id="KW-0732">Signal</keyword>
<feature type="region of interest" description="Disordered" evidence="11">
    <location>
        <begin position="279"/>
        <end position="304"/>
    </location>
</feature>
<keyword evidence="8 12" id="KW-0472">Membrane</keyword>
<evidence type="ECO:0000256" key="9">
    <source>
        <dbReference type="ARBA" id="ARBA00023157"/>
    </source>
</evidence>
<evidence type="ECO:0000313" key="15">
    <source>
        <dbReference type="Proteomes" id="UP000232323"/>
    </source>
</evidence>
<evidence type="ECO:0000256" key="4">
    <source>
        <dbReference type="ARBA" id="ARBA00022692"/>
    </source>
</evidence>
<evidence type="ECO:0000256" key="1">
    <source>
        <dbReference type="ARBA" id="ARBA00004251"/>
    </source>
</evidence>
<keyword evidence="6 12" id="KW-1133">Transmembrane helix</keyword>
<keyword evidence="4 12" id="KW-0812">Transmembrane</keyword>
<comment type="subcellular location">
    <subcellularLocation>
        <location evidence="1">Cell membrane</location>
        <topology evidence="1">Single-pass type I membrane protein</topology>
    </subcellularLocation>
</comment>
<dbReference type="GO" id="GO:0005886">
    <property type="term" value="C:plasma membrane"/>
    <property type="evidence" value="ECO:0007669"/>
    <property type="project" value="UniProtKB-SubCell"/>
</dbReference>
<protein>
    <recommendedName>
        <fullName evidence="13">Generative cell specific-1/HAP2 domain-containing protein</fullName>
    </recommendedName>
</protein>
<evidence type="ECO:0000256" key="3">
    <source>
        <dbReference type="ARBA" id="ARBA00022475"/>
    </source>
</evidence>
<dbReference type="PANTHER" id="PTHR31764">
    <property type="entry name" value="PROTEIN HAPLESS 2"/>
    <property type="match status" value="1"/>
</dbReference>
<keyword evidence="9" id="KW-1015">Disulfide bond</keyword>
<keyword evidence="3" id="KW-1003">Cell membrane</keyword>
<evidence type="ECO:0000313" key="14">
    <source>
        <dbReference type="EMBL" id="GAX86093.1"/>
    </source>
</evidence>
<accession>A0A250XSV3</accession>
<dbReference type="PANTHER" id="PTHR31764:SF0">
    <property type="entry name" value="GENERATIVE CELL SPECIFIC-1_HAP2 DOMAIN-CONTAINING PROTEIN"/>
    <property type="match status" value="1"/>
</dbReference>
<keyword evidence="7" id="KW-0446">Lipid-binding</keyword>
<proteinExistence type="inferred from homology"/>
<evidence type="ECO:0000256" key="7">
    <source>
        <dbReference type="ARBA" id="ARBA00023121"/>
    </source>
</evidence>
<dbReference type="STRING" id="1157962.A0A250XSV3"/>
<evidence type="ECO:0000256" key="2">
    <source>
        <dbReference type="ARBA" id="ARBA00010929"/>
    </source>
</evidence>
<gene>
    <name evidence="14" type="ORF">CEUSTIGMA_g13506.t1</name>
</gene>
<feature type="transmembrane region" description="Helical" evidence="12">
    <location>
        <begin position="181"/>
        <end position="208"/>
    </location>
</feature>
<name>A0A250XSV3_9CHLO</name>
<evidence type="ECO:0000256" key="8">
    <source>
        <dbReference type="ARBA" id="ARBA00023136"/>
    </source>
</evidence>
<dbReference type="AlphaFoldDB" id="A0A250XSV3"/>
<evidence type="ECO:0000256" key="12">
    <source>
        <dbReference type="SAM" id="Phobius"/>
    </source>
</evidence>
<keyword evidence="15" id="KW-1185">Reference proteome</keyword>
<evidence type="ECO:0000256" key="5">
    <source>
        <dbReference type="ARBA" id="ARBA00022729"/>
    </source>
</evidence>
<evidence type="ECO:0000256" key="11">
    <source>
        <dbReference type="SAM" id="MobiDB-lite"/>
    </source>
</evidence>
<dbReference type="GO" id="GO:0008289">
    <property type="term" value="F:lipid binding"/>
    <property type="evidence" value="ECO:0007669"/>
    <property type="project" value="UniProtKB-KW"/>
</dbReference>
<reference evidence="14 15" key="1">
    <citation type="submission" date="2017-08" db="EMBL/GenBank/DDBJ databases">
        <title>Acidophilic green algal genome provides insights into adaptation to an acidic environment.</title>
        <authorList>
            <person name="Hirooka S."/>
            <person name="Hirose Y."/>
            <person name="Kanesaki Y."/>
            <person name="Higuchi S."/>
            <person name="Fujiwara T."/>
            <person name="Onuma R."/>
            <person name="Era A."/>
            <person name="Ohbayashi R."/>
            <person name="Uzuka A."/>
            <person name="Nozaki H."/>
            <person name="Yoshikawa H."/>
            <person name="Miyagishima S.Y."/>
        </authorList>
    </citation>
    <scope>NUCLEOTIDE SEQUENCE [LARGE SCALE GENOMIC DNA]</scope>
    <source>
        <strain evidence="14 15">NIES-2499</strain>
    </source>
</reference>
<dbReference type="GO" id="GO:0007338">
    <property type="term" value="P:single fertilization"/>
    <property type="evidence" value="ECO:0007669"/>
    <property type="project" value="UniProtKB-KW"/>
</dbReference>
<dbReference type="Proteomes" id="UP000232323">
    <property type="component" value="Unassembled WGS sequence"/>
</dbReference>
<sequence>MPLLYVNMQIQGSKGLCEGCDLFSTLTIRCGGFEAGASRGYLVVNLTNTGYLNASYTLTFSNCSADIMPVEARQFDLLPGQPTILEPPSEIYVQDNLAAADRYCWLKLFNGQGVVTDEMQVFFYTNATKFNAIPTGGLNGTGNGAGSGASNSSMICNERCGRFFAVDCYIMNRCWGKLGGFLGLIGGIVALIAILALLLKLGVLGSMFSSCMSACARCCAAPPPVSKDREERDEEDIKYAGEGDLAGAAHGKRDLAGAAHGERDLAGAAHGKRDLAGAARGKRDLAGAARGKRGEGLVTGEPSSAAVQAARRRSSGRHHKVMITTADEVASETRISHKHTMPHVSSSGAGSYILGVSTRSAYKGEAGMSPSWQTSSLSYPVRFDRENKLSDPSPIKNIFPEIDYGMNKCTAAENDSSALSLLSMGVVPQQQHAAGTFSTQPLVSWLQQGVRTGRRSFMQQVEAMKAAVAHQSRQEGGCTVNRQVQGMSNGNALGQTIIHREQQLDCDSTSHPLFHNPLFSKE</sequence>
<evidence type="ECO:0000259" key="13">
    <source>
        <dbReference type="Pfam" id="PF10699"/>
    </source>
</evidence>
<evidence type="ECO:0000256" key="10">
    <source>
        <dbReference type="ARBA" id="ARBA00023279"/>
    </source>
</evidence>
<dbReference type="Pfam" id="PF10699">
    <property type="entry name" value="HAP2-GCS1"/>
    <property type="match status" value="1"/>
</dbReference>
<organism evidence="14 15">
    <name type="scientific">Chlamydomonas eustigma</name>
    <dbReference type="NCBI Taxonomy" id="1157962"/>
    <lineage>
        <taxon>Eukaryota</taxon>
        <taxon>Viridiplantae</taxon>
        <taxon>Chlorophyta</taxon>
        <taxon>core chlorophytes</taxon>
        <taxon>Chlorophyceae</taxon>
        <taxon>CS clade</taxon>
        <taxon>Chlamydomonadales</taxon>
        <taxon>Chlamydomonadaceae</taxon>
        <taxon>Chlamydomonas</taxon>
    </lineage>
</organism>
<feature type="domain" description="Generative cell specific-1/HAP2" evidence="13">
    <location>
        <begin position="28"/>
        <end position="174"/>
    </location>
</feature>
<dbReference type="OrthoDB" id="272303at2759"/>
<dbReference type="EMBL" id="BEGY01000226">
    <property type="protein sequence ID" value="GAX86093.1"/>
    <property type="molecule type" value="Genomic_DNA"/>
</dbReference>
<evidence type="ECO:0000256" key="6">
    <source>
        <dbReference type="ARBA" id="ARBA00022989"/>
    </source>
</evidence>
<keyword evidence="10" id="KW-0278">Fertilization</keyword>
<comment type="caution">
    <text evidence="14">The sequence shown here is derived from an EMBL/GenBank/DDBJ whole genome shotgun (WGS) entry which is preliminary data.</text>
</comment>
<comment type="similarity">
    <text evidence="2">Belongs to the HAP2/GCS1 family.</text>
</comment>